<dbReference type="AlphaFoldDB" id="A0A673JQU8"/>
<reference evidence="1" key="1">
    <citation type="submission" date="2025-08" db="UniProtKB">
        <authorList>
            <consortium name="Ensembl"/>
        </authorList>
    </citation>
    <scope>IDENTIFICATION</scope>
</reference>
<dbReference type="Ensembl" id="ENSSRHT00000057205.1">
    <property type="protein sequence ID" value="ENSSRHP00000055647.1"/>
    <property type="gene ID" value="ENSSRHG00000027961.1"/>
</dbReference>
<evidence type="ECO:0000313" key="2">
    <source>
        <dbReference type="Proteomes" id="UP000472270"/>
    </source>
</evidence>
<sequence>MSLLPLNPPPPFLECPGEPKLTFTAWKRQFDNYLLAIGGDKFPDERKRALLIHCLGTEGQRLYNTLPLEHDEYSGTVSALTTFFQPKVNVVAERYRFRQRAQHVGESTDHYIAALRELVATCAFGTFENEMLHDQLIEKTSVPRIRERLLLESDLTLDKALEIARQIETASAEAKTMSEGEFKAVSAVQFKATQKRGGQRKKCFTISLWEL</sequence>
<dbReference type="PANTHER" id="PTHR33198:SF20">
    <property type="entry name" value="RETROTRANSPOSON GAG DOMAIN-CONTAINING PROTEIN"/>
    <property type="match status" value="1"/>
</dbReference>
<evidence type="ECO:0008006" key="3">
    <source>
        <dbReference type="Google" id="ProtNLM"/>
    </source>
</evidence>
<evidence type="ECO:0000313" key="1">
    <source>
        <dbReference type="Ensembl" id="ENSSRHP00000055647.1"/>
    </source>
</evidence>
<dbReference type="PANTHER" id="PTHR33198">
    <property type="entry name" value="ANK_REP_REGION DOMAIN-CONTAINING PROTEIN-RELATED"/>
    <property type="match status" value="1"/>
</dbReference>
<protein>
    <recommendedName>
        <fullName evidence="3">Retrotransposon gag domain-containing protein</fullName>
    </recommendedName>
</protein>
<accession>A0A673JQU8</accession>
<reference evidence="1" key="2">
    <citation type="submission" date="2025-09" db="UniProtKB">
        <authorList>
            <consortium name="Ensembl"/>
        </authorList>
    </citation>
    <scope>IDENTIFICATION</scope>
</reference>
<keyword evidence="2" id="KW-1185">Reference proteome</keyword>
<organism evidence="1 2">
    <name type="scientific">Sinocyclocheilus rhinocerous</name>
    <dbReference type="NCBI Taxonomy" id="307959"/>
    <lineage>
        <taxon>Eukaryota</taxon>
        <taxon>Metazoa</taxon>
        <taxon>Chordata</taxon>
        <taxon>Craniata</taxon>
        <taxon>Vertebrata</taxon>
        <taxon>Euteleostomi</taxon>
        <taxon>Actinopterygii</taxon>
        <taxon>Neopterygii</taxon>
        <taxon>Teleostei</taxon>
        <taxon>Ostariophysi</taxon>
        <taxon>Cypriniformes</taxon>
        <taxon>Cyprinidae</taxon>
        <taxon>Cyprininae</taxon>
        <taxon>Sinocyclocheilus</taxon>
    </lineage>
</organism>
<dbReference type="Proteomes" id="UP000472270">
    <property type="component" value="Unassembled WGS sequence"/>
</dbReference>
<proteinExistence type="predicted"/>
<name>A0A673JQU8_9TELE</name>